<dbReference type="OrthoDB" id="3784821at2759"/>
<keyword evidence="2" id="KW-0812">Transmembrane</keyword>
<dbReference type="InParanoid" id="A0A2H3D256"/>
<evidence type="ECO:0000256" key="2">
    <source>
        <dbReference type="SAM" id="Phobius"/>
    </source>
</evidence>
<keyword evidence="2" id="KW-0472">Membrane</keyword>
<gene>
    <name evidence="3" type="ORF">ARMGADRAFT_737592</name>
</gene>
<keyword evidence="4" id="KW-1185">Reference proteome</keyword>
<dbReference type="AlphaFoldDB" id="A0A2H3D256"/>
<evidence type="ECO:0000313" key="4">
    <source>
        <dbReference type="Proteomes" id="UP000217790"/>
    </source>
</evidence>
<protein>
    <submittedName>
        <fullName evidence="3">Uncharacterized protein</fullName>
    </submittedName>
</protein>
<feature type="region of interest" description="Disordered" evidence="1">
    <location>
        <begin position="45"/>
        <end position="71"/>
    </location>
</feature>
<evidence type="ECO:0000256" key="1">
    <source>
        <dbReference type="SAM" id="MobiDB-lite"/>
    </source>
</evidence>
<accession>A0A2H3D256</accession>
<feature type="transmembrane region" description="Helical" evidence="2">
    <location>
        <begin position="20"/>
        <end position="38"/>
    </location>
</feature>
<evidence type="ECO:0000313" key="3">
    <source>
        <dbReference type="EMBL" id="PBK82403.1"/>
    </source>
</evidence>
<dbReference type="EMBL" id="KZ293718">
    <property type="protein sequence ID" value="PBK82403.1"/>
    <property type="molecule type" value="Genomic_DNA"/>
</dbReference>
<dbReference type="Proteomes" id="UP000217790">
    <property type="component" value="Unassembled WGS sequence"/>
</dbReference>
<organism evidence="3 4">
    <name type="scientific">Armillaria gallica</name>
    <name type="common">Bulbous honey fungus</name>
    <name type="synonym">Armillaria bulbosa</name>
    <dbReference type="NCBI Taxonomy" id="47427"/>
    <lineage>
        <taxon>Eukaryota</taxon>
        <taxon>Fungi</taxon>
        <taxon>Dikarya</taxon>
        <taxon>Basidiomycota</taxon>
        <taxon>Agaricomycotina</taxon>
        <taxon>Agaricomycetes</taxon>
        <taxon>Agaricomycetidae</taxon>
        <taxon>Agaricales</taxon>
        <taxon>Marasmiineae</taxon>
        <taxon>Physalacriaceae</taxon>
        <taxon>Armillaria</taxon>
    </lineage>
</organism>
<reference evidence="4" key="1">
    <citation type="journal article" date="2017" name="Nat. Ecol. Evol.">
        <title>Genome expansion and lineage-specific genetic innovations in the forest pathogenic fungi Armillaria.</title>
        <authorList>
            <person name="Sipos G."/>
            <person name="Prasanna A.N."/>
            <person name="Walter M.C."/>
            <person name="O'Connor E."/>
            <person name="Balint B."/>
            <person name="Krizsan K."/>
            <person name="Kiss B."/>
            <person name="Hess J."/>
            <person name="Varga T."/>
            <person name="Slot J."/>
            <person name="Riley R."/>
            <person name="Boka B."/>
            <person name="Rigling D."/>
            <person name="Barry K."/>
            <person name="Lee J."/>
            <person name="Mihaltcheva S."/>
            <person name="LaButti K."/>
            <person name="Lipzen A."/>
            <person name="Waldron R."/>
            <person name="Moloney N.M."/>
            <person name="Sperisen C."/>
            <person name="Kredics L."/>
            <person name="Vagvoelgyi C."/>
            <person name="Patrignani A."/>
            <person name="Fitzpatrick D."/>
            <person name="Nagy I."/>
            <person name="Doyle S."/>
            <person name="Anderson J.B."/>
            <person name="Grigoriev I.V."/>
            <person name="Gueldener U."/>
            <person name="Muensterkoetter M."/>
            <person name="Nagy L.G."/>
        </authorList>
    </citation>
    <scope>NUCLEOTIDE SEQUENCE [LARGE SCALE GENOMIC DNA]</scope>
    <source>
        <strain evidence="4">Ar21-2</strain>
    </source>
</reference>
<name>A0A2H3D256_ARMGA</name>
<sequence length="71" mass="7794">MAKRKIPKELPISGRQTARILALIPLIGVTSFVLYKRLVLGEPQRTISGSKTETATQSGGKEQKQENTTLD</sequence>
<keyword evidence="2" id="KW-1133">Transmembrane helix</keyword>
<proteinExistence type="predicted"/>